<dbReference type="KEGG" id="phu:Phum_PHUM427990"/>
<feature type="compositionally biased region" description="Acidic residues" evidence="1">
    <location>
        <begin position="156"/>
        <end position="170"/>
    </location>
</feature>
<reference evidence="2" key="1">
    <citation type="submission" date="2007-04" db="EMBL/GenBank/DDBJ databases">
        <title>Annotation of Pediculus humanus corporis strain USDA.</title>
        <authorList>
            <person name="Kirkness E."/>
            <person name="Hannick L."/>
            <person name="Hass B."/>
            <person name="Bruggner R."/>
            <person name="Lawson D."/>
            <person name="Bidwell S."/>
            <person name="Joardar V."/>
            <person name="Caler E."/>
            <person name="Walenz B."/>
            <person name="Inman J."/>
            <person name="Schobel S."/>
            <person name="Galinsky K."/>
            <person name="Amedeo P."/>
            <person name="Strausberg R."/>
        </authorList>
    </citation>
    <scope>NUCLEOTIDE SEQUENCE</scope>
    <source>
        <strain evidence="2">USDA</strain>
    </source>
</reference>
<evidence type="ECO:0000256" key="1">
    <source>
        <dbReference type="SAM" id="MobiDB-lite"/>
    </source>
</evidence>
<feature type="compositionally biased region" description="Basic and acidic residues" evidence="1">
    <location>
        <begin position="422"/>
        <end position="433"/>
    </location>
</feature>
<feature type="compositionally biased region" description="Basic and acidic residues" evidence="1">
    <location>
        <begin position="113"/>
        <end position="145"/>
    </location>
</feature>
<evidence type="ECO:0000313" key="2">
    <source>
        <dbReference type="EMBL" id="EEB16584.1"/>
    </source>
</evidence>
<evidence type="ECO:0000313" key="3">
    <source>
        <dbReference type="EnsemblMetazoa" id="PHUM427990-PA"/>
    </source>
</evidence>
<reference evidence="2" key="2">
    <citation type="submission" date="2007-04" db="EMBL/GenBank/DDBJ databases">
        <title>The genome of the human body louse.</title>
        <authorList>
            <consortium name="The Human Body Louse Genome Consortium"/>
            <person name="Kirkness E."/>
            <person name="Walenz B."/>
            <person name="Hass B."/>
            <person name="Bruggner R."/>
            <person name="Strausberg R."/>
        </authorList>
    </citation>
    <scope>NUCLEOTIDE SEQUENCE</scope>
    <source>
        <strain evidence="2">USDA</strain>
    </source>
</reference>
<accession>E0VT78</accession>
<dbReference type="OrthoDB" id="6629775at2759"/>
<dbReference type="EnsemblMetazoa" id="PHUM427990-RA">
    <property type="protein sequence ID" value="PHUM427990-PA"/>
    <property type="gene ID" value="PHUM427990"/>
</dbReference>
<dbReference type="RefSeq" id="XP_002429322.1">
    <property type="nucleotide sequence ID" value="XM_002429277.1"/>
</dbReference>
<feature type="compositionally biased region" description="Acidic residues" evidence="1">
    <location>
        <begin position="455"/>
        <end position="465"/>
    </location>
</feature>
<keyword evidence="4" id="KW-1185">Reference proteome</keyword>
<dbReference type="EMBL" id="AAZO01005229">
    <property type="status" value="NOT_ANNOTATED_CDS"/>
    <property type="molecule type" value="Genomic_DNA"/>
</dbReference>
<feature type="region of interest" description="Disordered" evidence="1">
    <location>
        <begin position="396"/>
        <end position="498"/>
    </location>
</feature>
<dbReference type="InParanoid" id="E0VT78"/>
<evidence type="ECO:0000313" key="4">
    <source>
        <dbReference type="Proteomes" id="UP000009046"/>
    </source>
</evidence>
<feature type="compositionally biased region" description="Polar residues" evidence="1">
    <location>
        <begin position="471"/>
        <end position="498"/>
    </location>
</feature>
<dbReference type="Proteomes" id="UP000009046">
    <property type="component" value="Unassembled WGS sequence"/>
</dbReference>
<dbReference type="EMBL" id="DS235760">
    <property type="protein sequence ID" value="EEB16584.1"/>
    <property type="molecule type" value="Genomic_DNA"/>
</dbReference>
<dbReference type="HOGENOM" id="CLU_534556_0_0_1"/>
<dbReference type="eggNOG" id="ENOG502SBPG">
    <property type="taxonomic scope" value="Eukaryota"/>
</dbReference>
<reference evidence="3" key="3">
    <citation type="submission" date="2021-02" db="UniProtKB">
        <authorList>
            <consortium name="EnsemblMetazoa"/>
        </authorList>
    </citation>
    <scope>IDENTIFICATION</scope>
    <source>
        <strain evidence="3">USDA</strain>
    </source>
</reference>
<name>E0VT78_PEDHC</name>
<organism>
    <name type="scientific">Pediculus humanus subsp. corporis</name>
    <name type="common">Body louse</name>
    <dbReference type="NCBI Taxonomy" id="121224"/>
    <lineage>
        <taxon>Eukaryota</taxon>
        <taxon>Metazoa</taxon>
        <taxon>Ecdysozoa</taxon>
        <taxon>Arthropoda</taxon>
        <taxon>Hexapoda</taxon>
        <taxon>Insecta</taxon>
        <taxon>Pterygota</taxon>
        <taxon>Neoptera</taxon>
        <taxon>Paraneoptera</taxon>
        <taxon>Psocodea</taxon>
        <taxon>Troctomorpha</taxon>
        <taxon>Phthiraptera</taxon>
        <taxon>Anoplura</taxon>
        <taxon>Pediculidae</taxon>
        <taxon>Pediculus</taxon>
    </lineage>
</organism>
<dbReference type="STRING" id="121224.E0VT78"/>
<dbReference type="AlphaFoldDB" id="E0VT78"/>
<proteinExistence type="predicted"/>
<sequence length="510" mass="57050">MFKNCCGCPSKKGERKDSIKENYVEKNEKEEKETTITFEMGGKLASATSENVIAQTEVKKPENDENSDQVTKIVESSQSSNRKMSGPKKAKPRLSISTEVKIIPTNFPEDLEDVRFEEYSGLEEREKDKKGKESSKEGEGEKGKNENVVVVVGDNKDDDEDDDEDDENEPESLSLSVKNIDGKIIRRSVSEESCRKPSPEEVETTRTVSPLSDEVFVAGEKSHLELPLNNLGVKIENMPSAMSLNIPGKKPLINAQKRVSMPAVLPKWLSEEEETGGSQEPPATPVARDELALRRHRFFSELLSVAQAASEHRVRFDPFGPSIEIREPGASHVKEFENLLKRLEDITVRLEKAVPLLEKGADALGKSFTLTKSLEDFLDEHLTPTEKENIQQLLINSQGTDPGSPEQEGEEEEEEEEEEVEELAKDNSEEKEGFIIISPDSSADFEELTEKDLASVEEDEEDATQEPDKVQSASDKSETSTNSQNTVHALLYEQTNKQHPPTYLISCRIR</sequence>
<feature type="region of interest" description="Disordered" evidence="1">
    <location>
        <begin position="56"/>
        <end position="178"/>
    </location>
</feature>
<dbReference type="VEuPathDB" id="VectorBase:PHUM427990"/>
<protein>
    <submittedName>
        <fullName evidence="2 3">Protein ycf2, putative</fullName>
    </submittedName>
</protein>
<dbReference type="GeneID" id="8230156"/>
<gene>
    <name evidence="3" type="primary">8230156</name>
    <name evidence="2" type="ORF">Phum_PHUM427990</name>
</gene>
<dbReference type="CTD" id="8230156"/>
<feature type="compositionally biased region" description="Polar residues" evidence="1">
    <location>
        <begin position="68"/>
        <end position="83"/>
    </location>
</feature>
<feature type="compositionally biased region" description="Acidic residues" evidence="1">
    <location>
        <begin position="407"/>
        <end position="421"/>
    </location>
</feature>